<dbReference type="GO" id="GO:0004252">
    <property type="term" value="F:serine-type endopeptidase activity"/>
    <property type="evidence" value="ECO:0007669"/>
    <property type="project" value="InterPro"/>
</dbReference>
<dbReference type="InterPro" id="IPR033116">
    <property type="entry name" value="TRYPSIN_SER"/>
</dbReference>
<dbReference type="SUPFAM" id="SSF50494">
    <property type="entry name" value="Trypsin-like serine proteases"/>
    <property type="match status" value="1"/>
</dbReference>
<proteinExistence type="inferred from homology"/>
<sequence>MFKRLVASLAVMGTALSALLIGVPAAQASTGGTPDGELHPSVGMIVFYQPDGRFRCSATLVSPTVLLTAAHCTEGTLGKTLVTFESVVAEAPPSGLPVAADPTVGYTAADLAGHIYGTAYAHPNYSNFTDLKNWNDVGVVVLSEPISNPTSDLADLNRLDQIPSGSLSRTIFTGVGYGTEVRKPDSGPQKPQPMTYPLIRRYWEVPGQKLTPQILQVNGNPNDVRGTGGSCFGDSGGPLFLDGQIVGVTSYGYTANCRYLDGYQRVDIPVVQDWLATFGVTP</sequence>
<dbReference type="PROSITE" id="PS00135">
    <property type="entry name" value="TRYPSIN_SER"/>
    <property type="match status" value="1"/>
</dbReference>
<dbReference type="SMART" id="SM00020">
    <property type="entry name" value="Tryp_SPc"/>
    <property type="match status" value="1"/>
</dbReference>
<dbReference type="InterPro" id="IPR050430">
    <property type="entry name" value="Peptidase_S1"/>
</dbReference>
<gene>
    <name evidence="3" type="ORF">SAMN05216555_101226</name>
</gene>
<protein>
    <submittedName>
        <fullName evidence="3">Trypsin</fullName>
    </submittedName>
</protein>
<dbReference type="Pfam" id="PF00089">
    <property type="entry name" value="Trypsin"/>
    <property type="match status" value="1"/>
</dbReference>
<dbReference type="InterPro" id="IPR001314">
    <property type="entry name" value="Peptidase_S1A"/>
</dbReference>
<dbReference type="PROSITE" id="PS50240">
    <property type="entry name" value="TRYPSIN_DOM"/>
    <property type="match status" value="1"/>
</dbReference>
<dbReference type="GO" id="GO:0006508">
    <property type="term" value="P:proteolysis"/>
    <property type="evidence" value="ECO:0007669"/>
    <property type="project" value="InterPro"/>
</dbReference>
<evidence type="ECO:0000256" key="2">
    <source>
        <dbReference type="ARBA" id="ARBA00023157"/>
    </source>
</evidence>
<evidence type="ECO:0000313" key="3">
    <source>
        <dbReference type="EMBL" id="SDI17530.1"/>
    </source>
</evidence>
<dbReference type="OrthoDB" id="3657335at2"/>
<reference evidence="4" key="1">
    <citation type="submission" date="2016-10" db="EMBL/GenBank/DDBJ databases">
        <authorList>
            <person name="Varghese N."/>
            <person name="Submissions S."/>
        </authorList>
    </citation>
    <scope>NUCLEOTIDE SEQUENCE [LARGE SCALE GENOMIC DNA]</scope>
    <source>
        <strain evidence="4">CGMCC 1.10783</strain>
    </source>
</reference>
<dbReference type="InterPro" id="IPR001254">
    <property type="entry name" value="Trypsin_dom"/>
</dbReference>
<name>A0A1G8IG66_9MICC</name>
<evidence type="ECO:0000256" key="1">
    <source>
        <dbReference type="ARBA" id="ARBA00007664"/>
    </source>
</evidence>
<dbReference type="PROSITE" id="PS00134">
    <property type="entry name" value="TRYPSIN_HIS"/>
    <property type="match status" value="1"/>
</dbReference>
<dbReference type="RefSeq" id="WP_074586231.1">
    <property type="nucleotide sequence ID" value="NZ_FNEI01000001.1"/>
</dbReference>
<dbReference type="PRINTS" id="PR00722">
    <property type="entry name" value="CHYMOTRYPSIN"/>
</dbReference>
<evidence type="ECO:0000313" key="4">
    <source>
        <dbReference type="Proteomes" id="UP000182130"/>
    </source>
</evidence>
<dbReference type="Gene3D" id="2.40.10.10">
    <property type="entry name" value="Trypsin-like serine proteases"/>
    <property type="match status" value="1"/>
</dbReference>
<organism evidence="3 4">
    <name type="scientific">Arthrobacter cupressi</name>
    <dbReference type="NCBI Taxonomy" id="1045773"/>
    <lineage>
        <taxon>Bacteria</taxon>
        <taxon>Bacillati</taxon>
        <taxon>Actinomycetota</taxon>
        <taxon>Actinomycetes</taxon>
        <taxon>Micrococcales</taxon>
        <taxon>Micrococcaceae</taxon>
        <taxon>Arthrobacter</taxon>
    </lineage>
</organism>
<dbReference type="InterPro" id="IPR043504">
    <property type="entry name" value="Peptidase_S1_PA_chymotrypsin"/>
</dbReference>
<dbReference type="PANTHER" id="PTHR24276:SF98">
    <property type="entry name" value="FI18310P1-RELATED"/>
    <property type="match status" value="1"/>
</dbReference>
<dbReference type="InterPro" id="IPR009003">
    <property type="entry name" value="Peptidase_S1_PA"/>
</dbReference>
<keyword evidence="4" id="KW-1185">Reference proteome</keyword>
<dbReference type="STRING" id="1045773.SAMN05216555_101226"/>
<dbReference type="EMBL" id="FNEI01000001">
    <property type="protein sequence ID" value="SDI17530.1"/>
    <property type="molecule type" value="Genomic_DNA"/>
</dbReference>
<accession>A0A1G8IG66</accession>
<dbReference type="InterPro" id="IPR018114">
    <property type="entry name" value="TRYPSIN_HIS"/>
</dbReference>
<dbReference type="PANTHER" id="PTHR24276">
    <property type="entry name" value="POLYSERASE-RELATED"/>
    <property type="match status" value="1"/>
</dbReference>
<keyword evidence="2" id="KW-1015">Disulfide bond</keyword>
<dbReference type="Proteomes" id="UP000182130">
    <property type="component" value="Unassembled WGS sequence"/>
</dbReference>
<comment type="similarity">
    <text evidence="1">Belongs to the peptidase S1 family.</text>
</comment>
<dbReference type="AlphaFoldDB" id="A0A1G8IG66"/>